<reference evidence="1" key="1">
    <citation type="submission" date="2021-02" db="EMBL/GenBank/DDBJ databases">
        <authorList>
            <consortium name="DOE Joint Genome Institute"/>
            <person name="Ahrendt S."/>
            <person name="Looney B.P."/>
            <person name="Miyauchi S."/>
            <person name="Morin E."/>
            <person name="Drula E."/>
            <person name="Courty P.E."/>
            <person name="Chicoki N."/>
            <person name="Fauchery L."/>
            <person name="Kohler A."/>
            <person name="Kuo A."/>
            <person name="Labutti K."/>
            <person name="Pangilinan J."/>
            <person name="Lipzen A."/>
            <person name="Riley R."/>
            <person name="Andreopoulos W."/>
            <person name="He G."/>
            <person name="Johnson J."/>
            <person name="Barry K.W."/>
            <person name="Grigoriev I.V."/>
            <person name="Nagy L."/>
            <person name="Hibbett D."/>
            <person name="Henrissat B."/>
            <person name="Matheny P.B."/>
            <person name="Labbe J."/>
            <person name="Martin F."/>
        </authorList>
    </citation>
    <scope>NUCLEOTIDE SEQUENCE</scope>
    <source>
        <strain evidence="1">EC-137</strain>
    </source>
</reference>
<sequence length="598" mass="65993">MAPVPEAPADTVLDRLQSFVFENKRALLIGAAAAAVAVGAVYYASAPSPRRLPSTSKKDGKKRRKDGKQGRKIGDNDGPILEERTPPESVVDEKGVCDDSERLKTAAEYKARGNKAYQARNFAAAIDFYTRAIAVSPKPDAVYYSNRAACYVNVVPPQLEKVVEDCDAALAIDRNYVKALNRRATALEGLERYEEALRDYTAATILDKFQNDQAGQSVERVLKKFSTKKAAEIIEARIGSPGLRTRERRLPSYTFVSAYFSAFRSRPLPTLPDPPSTGDSTLILALEALAASNYPHAVTLANEAVEQGCSTNILKSDAFNLRGTFRFLMGDTDGGAADLQASVSLNAANTQAWVKLASVHMEQGDPTKAFECFDKAIAQNADDPDIYYHRGQVLFIMNEFTQAAENYQRSSALDETFVFSHIQLAVAQYKMGNLANAMATFRRTMKNFPERSEPQNYYGELLLDQSRYQDAVEKFDRAIEIERTKTPMNVLPLVNKGLALFQWKQDIGAAERCCREALGLDDGCEAAVATLAQLSLQQGKIEEAVKMFERNAELARNETELSNALTYQYASYAQVEFMKSYPEQASMLSQMAAASGMA</sequence>
<name>A0ACB8Q8T9_9AGAM</name>
<reference evidence="1" key="2">
    <citation type="journal article" date="2022" name="New Phytol.">
        <title>Evolutionary transition to the ectomycorrhizal habit in the genomes of a hyperdiverse lineage of mushroom-forming fungi.</title>
        <authorList>
            <person name="Looney B."/>
            <person name="Miyauchi S."/>
            <person name="Morin E."/>
            <person name="Drula E."/>
            <person name="Courty P.E."/>
            <person name="Kohler A."/>
            <person name="Kuo A."/>
            <person name="LaButti K."/>
            <person name="Pangilinan J."/>
            <person name="Lipzen A."/>
            <person name="Riley R."/>
            <person name="Andreopoulos W."/>
            <person name="He G."/>
            <person name="Johnson J."/>
            <person name="Nolan M."/>
            <person name="Tritt A."/>
            <person name="Barry K.W."/>
            <person name="Grigoriev I.V."/>
            <person name="Nagy L.G."/>
            <person name="Hibbett D."/>
            <person name="Henrissat B."/>
            <person name="Matheny P.B."/>
            <person name="Labbe J."/>
            <person name="Martin F.M."/>
        </authorList>
    </citation>
    <scope>NUCLEOTIDE SEQUENCE</scope>
    <source>
        <strain evidence="1">EC-137</strain>
    </source>
</reference>
<dbReference type="EMBL" id="MU273778">
    <property type="protein sequence ID" value="KAI0028209.1"/>
    <property type="molecule type" value="Genomic_DNA"/>
</dbReference>
<proteinExistence type="predicted"/>
<dbReference type="Proteomes" id="UP000814128">
    <property type="component" value="Unassembled WGS sequence"/>
</dbReference>
<keyword evidence="2" id="KW-1185">Reference proteome</keyword>
<organism evidence="1 2">
    <name type="scientific">Vararia minispora EC-137</name>
    <dbReference type="NCBI Taxonomy" id="1314806"/>
    <lineage>
        <taxon>Eukaryota</taxon>
        <taxon>Fungi</taxon>
        <taxon>Dikarya</taxon>
        <taxon>Basidiomycota</taxon>
        <taxon>Agaricomycotina</taxon>
        <taxon>Agaricomycetes</taxon>
        <taxon>Russulales</taxon>
        <taxon>Lachnocladiaceae</taxon>
        <taxon>Vararia</taxon>
    </lineage>
</organism>
<keyword evidence="1" id="KW-0675">Receptor</keyword>
<comment type="caution">
    <text evidence="1">The sequence shown here is derived from an EMBL/GenBank/DDBJ whole genome shotgun (WGS) entry which is preliminary data.</text>
</comment>
<gene>
    <name evidence="1" type="ORF">K488DRAFT_59173</name>
</gene>
<evidence type="ECO:0000313" key="1">
    <source>
        <dbReference type="EMBL" id="KAI0028209.1"/>
    </source>
</evidence>
<accession>A0ACB8Q8T9</accession>
<protein>
    <submittedName>
        <fullName evidence="1">ADP/ATP carrier receptor</fullName>
    </submittedName>
</protein>
<evidence type="ECO:0000313" key="2">
    <source>
        <dbReference type="Proteomes" id="UP000814128"/>
    </source>
</evidence>